<keyword evidence="4" id="KW-1185">Reference proteome</keyword>
<evidence type="ECO:0000256" key="2">
    <source>
        <dbReference type="SAM" id="SignalP"/>
    </source>
</evidence>
<protein>
    <submittedName>
        <fullName evidence="3">Uncharacterized protein</fullName>
    </submittedName>
</protein>
<feature type="compositionally biased region" description="Low complexity" evidence="1">
    <location>
        <begin position="29"/>
        <end position="44"/>
    </location>
</feature>
<reference evidence="3" key="1">
    <citation type="submission" date="2021-02" db="EMBL/GenBank/DDBJ databases">
        <authorList>
            <person name="Palmer J.M."/>
        </authorList>
    </citation>
    <scope>NUCLEOTIDE SEQUENCE</scope>
    <source>
        <strain evidence="3">SCRP734</strain>
    </source>
</reference>
<evidence type="ECO:0000256" key="1">
    <source>
        <dbReference type="SAM" id="MobiDB-lite"/>
    </source>
</evidence>
<organism evidence="3 4">
    <name type="scientific">Phytophthora pseudosyringae</name>
    <dbReference type="NCBI Taxonomy" id="221518"/>
    <lineage>
        <taxon>Eukaryota</taxon>
        <taxon>Sar</taxon>
        <taxon>Stramenopiles</taxon>
        <taxon>Oomycota</taxon>
        <taxon>Peronosporomycetes</taxon>
        <taxon>Peronosporales</taxon>
        <taxon>Peronosporaceae</taxon>
        <taxon>Phytophthora</taxon>
    </lineage>
</organism>
<keyword evidence="2" id="KW-0732">Signal</keyword>
<feature type="signal peptide" evidence="2">
    <location>
        <begin position="1"/>
        <end position="26"/>
    </location>
</feature>
<proteinExistence type="predicted"/>
<feature type="chain" id="PRO_5035746592" evidence="2">
    <location>
        <begin position="27"/>
        <end position="244"/>
    </location>
</feature>
<feature type="region of interest" description="Disordered" evidence="1">
    <location>
        <begin position="29"/>
        <end position="51"/>
    </location>
</feature>
<dbReference type="EMBL" id="JAGDFM010000010">
    <property type="protein sequence ID" value="KAG7392536.1"/>
    <property type="molecule type" value="Genomic_DNA"/>
</dbReference>
<evidence type="ECO:0000313" key="4">
    <source>
        <dbReference type="Proteomes" id="UP000694044"/>
    </source>
</evidence>
<name>A0A8T1WGI8_9STRA</name>
<evidence type="ECO:0000313" key="3">
    <source>
        <dbReference type="EMBL" id="KAG7392536.1"/>
    </source>
</evidence>
<dbReference type="OrthoDB" id="4062651at2759"/>
<comment type="caution">
    <text evidence="3">The sequence shown here is derived from an EMBL/GenBank/DDBJ whole genome shotgun (WGS) entry which is preliminary data.</text>
</comment>
<accession>A0A8T1WGI8</accession>
<dbReference type="Proteomes" id="UP000694044">
    <property type="component" value="Unassembled WGS sequence"/>
</dbReference>
<sequence length="244" mass="25939">MAIERVQEAPWWLCAWVLLLSAVARAQSSSSGSSLSSSSSSGSSNGTDAGDETQAQVLAQDWFEANSNDNVTYLAVGVNSQLSNITDSDVICGKGVPSLQRRTAAHPPNNGCPAIFTALNGSCTCLQDFNATDSWEFFVTKRTTERENPLALSRTDVLPIDTVRTLLVPSTLVSLSITGVGDEPQAISFVPQDVDLPGSDTPVAVNAEDTRDATSITTVRLENVDMSSIVLNTGYFFPSTTLNL</sequence>
<dbReference type="AlphaFoldDB" id="A0A8T1WGI8"/>
<gene>
    <name evidence="3" type="ORF">PHYPSEUDO_000224</name>
</gene>